<reference evidence="2" key="1">
    <citation type="submission" date="2021-01" db="EMBL/GenBank/DDBJ databases">
        <authorList>
            <person name="Corre E."/>
            <person name="Pelletier E."/>
            <person name="Niang G."/>
            <person name="Scheremetjew M."/>
            <person name="Finn R."/>
            <person name="Kale V."/>
            <person name="Holt S."/>
            <person name="Cochrane G."/>
            <person name="Meng A."/>
            <person name="Brown T."/>
            <person name="Cohen L."/>
        </authorList>
    </citation>
    <scope>NUCLEOTIDE SEQUENCE</scope>
    <source>
        <strain evidence="2">308</strain>
    </source>
</reference>
<name>A0A7S1FQJ9_9STRA</name>
<sequence>MFIFSVEVTGKIIAIVVAVACVTTISLVVCWIKRRRRRRNDGVGISFRGGRNEYQPVLTQSEFGDMVGEAFDEDDEFDGFGVDGPGMQMVDTARTHRVPVGLEGLDDDEIGLNG</sequence>
<evidence type="ECO:0000256" key="1">
    <source>
        <dbReference type="SAM" id="Phobius"/>
    </source>
</evidence>
<accession>A0A7S1FQJ9</accession>
<feature type="transmembrane region" description="Helical" evidence="1">
    <location>
        <begin position="12"/>
        <end position="32"/>
    </location>
</feature>
<evidence type="ECO:0000313" key="2">
    <source>
        <dbReference type="EMBL" id="CAD8880683.1"/>
    </source>
</evidence>
<dbReference type="EMBL" id="HBFR01010916">
    <property type="protein sequence ID" value="CAD8880683.1"/>
    <property type="molecule type" value="Transcribed_RNA"/>
</dbReference>
<dbReference type="AlphaFoldDB" id="A0A7S1FQJ9"/>
<keyword evidence="1" id="KW-0812">Transmembrane</keyword>
<proteinExistence type="predicted"/>
<organism evidence="2">
    <name type="scientific">Corethron hystrix</name>
    <dbReference type="NCBI Taxonomy" id="216773"/>
    <lineage>
        <taxon>Eukaryota</taxon>
        <taxon>Sar</taxon>
        <taxon>Stramenopiles</taxon>
        <taxon>Ochrophyta</taxon>
        <taxon>Bacillariophyta</taxon>
        <taxon>Coscinodiscophyceae</taxon>
        <taxon>Corethrophycidae</taxon>
        <taxon>Corethrales</taxon>
        <taxon>Corethraceae</taxon>
        <taxon>Corethron</taxon>
    </lineage>
</organism>
<gene>
    <name evidence="2" type="ORF">CHYS00102_LOCUS7869</name>
</gene>
<keyword evidence="1" id="KW-0472">Membrane</keyword>
<protein>
    <submittedName>
        <fullName evidence="2">Uncharacterized protein</fullName>
    </submittedName>
</protein>
<keyword evidence="1" id="KW-1133">Transmembrane helix</keyword>